<evidence type="ECO:0000313" key="1">
    <source>
        <dbReference type="EMBL" id="UTD14922.1"/>
    </source>
</evidence>
<dbReference type="Proteomes" id="UP001056837">
    <property type="component" value="Chromosome"/>
</dbReference>
<dbReference type="EMBL" id="CP050861">
    <property type="protein sequence ID" value="UTD14922.1"/>
    <property type="molecule type" value="Genomic_DNA"/>
</dbReference>
<dbReference type="RefSeq" id="WP_253680684.1">
    <property type="nucleotide sequence ID" value="NZ_CP050861.1"/>
</dbReference>
<protein>
    <submittedName>
        <fullName evidence="1">Uncharacterized protein</fullName>
    </submittedName>
</protein>
<evidence type="ECO:0000313" key="2">
    <source>
        <dbReference type="Proteomes" id="UP001056837"/>
    </source>
</evidence>
<organism evidence="1 2">
    <name type="scientific">Tenacibaculum mesophilum</name>
    <dbReference type="NCBI Taxonomy" id="104268"/>
    <lineage>
        <taxon>Bacteria</taxon>
        <taxon>Pseudomonadati</taxon>
        <taxon>Bacteroidota</taxon>
        <taxon>Flavobacteriia</taxon>
        <taxon>Flavobacteriales</taxon>
        <taxon>Flavobacteriaceae</taxon>
        <taxon>Tenacibaculum</taxon>
    </lineage>
</organism>
<accession>A0AAE9SEY3</accession>
<reference evidence="1" key="1">
    <citation type="submission" date="2020-04" db="EMBL/GenBank/DDBJ databases">
        <title>Tenacibaculum mesophilum bac2.</title>
        <authorList>
            <person name="Li M."/>
        </authorList>
    </citation>
    <scope>NUCLEOTIDE SEQUENCE</scope>
    <source>
        <strain evidence="1">Bac2</strain>
    </source>
</reference>
<gene>
    <name evidence="1" type="ORF">HER15_05260</name>
</gene>
<name>A0AAE9SEY3_9FLAO</name>
<proteinExistence type="predicted"/>
<sequence>MKRTVLLTLIFFPLILIGQNLESYFPIEIGKEKKLTWYKDKYVESFTDSTELGRKKYYLYSQKFKNNLMEMKIRISNDTVYHWNDVKKKHQVFFGVNPKVGQTIGNGTIKKVGAKLKTPKGKLKDLLVIEMNYSNGMSDIRYYQKGLGLVAVKNNEGLISYHIPD</sequence>
<dbReference type="AlphaFoldDB" id="A0AAE9SEY3"/>